<organism evidence="1 2">
    <name type="scientific">Panagrellus redivivus</name>
    <name type="common">Microworm</name>
    <dbReference type="NCBI Taxonomy" id="6233"/>
    <lineage>
        <taxon>Eukaryota</taxon>
        <taxon>Metazoa</taxon>
        <taxon>Ecdysozoa</taxon>
        <taxon>Nematoda</taxon>
        <taxon>Chromadorea</taxon>
        <taxon>Rhabditida</taxon>
        <taxon>Tylenchina</taxon>
        <taxon>Panagrolaimomorpha</taxon>
        <taxon>Panagrolaimoidea</taxon>
        <taxon>Panagrolaimidae</taxon>
        <taxon>Panagrellus</taxon>
    </lineage>
</organism>
<sequence length="106" mass="12533">MLYDGTVSIMSRWVFRFSQLFRLKRTGKPNDYMIPFADFVRVMPDCKDFSCHETVSDPARKRRLSSISSDSTREFVIELKDCLAMKRRVTILVELESEKFAIKEHF</sequence>
<accession>A0A7E4VYQ6</accession>
<evidence type="ECO:0000313" key="1">
    <source>
        <dbReference type="Proteomes" id="UP000492821"/>
    </source>
</evidence>
<dbReference type="Proteomes" id="UP000492821">
    <property type="component" value="Unassembled WGS sequence"/>
</dbReference>
<reference evidence="2" key="2">
    <citation type="submission" date="2020-10" db="UniProtKB">
        <authorList>
            <consortium name="WormBaseParasite"/>
        </authorList>
    </citation>
    <scope>IDENTIFICATION</scope>
</reference>
<dbReference type="WBParaSite" id="Pan_g4472.t1">
    <property type="protein sequence ID" value="Pan_g4472.t1"/>
    <property type="gene ID" value="Pan_g4472"/>
</dbReference>
<keyword evidence="1" id="KW-1185">Reference proteome</keyword>
<reference evidence="1" key="1">
    <citation type="journal article" date="2013" name="Genetics">
        <title>The draft genome and transcriptome of Panagrellus redivivus are shaped by the harsh demands of a free-living lifestyle.</title>
        <authorList>
            <person name="Srinivasan J."/>
            <person name="Dillman A.R."/>
            <person name="Macchietto M.G."/>
            <person name="Heikkinen L."/>
            <person name="Lakso M."/>
            <person name="Fracchia K.M."/>
            <person name="Antoshechkin I."/>
            <person name="Mortazavi A."/>
            <person name="Wong G."/>
            <person name="Sternberg P.W."/>
        </authorList>
    </citation>
    <scope>NUCLEOTIDE SEQUENCE [LARGE SCALE GENOMIC DNA]</scope>
    <source>
        <strain evidence="1">MT8872</strain>
    </source>
</reference>
<evidence type="ECO:0000313" key="2">
    <source>
        <dbReference type="WBParaSite" id="Pan_g4472.t1"/>
    </source>
</evidence>
<name>A0A7E4VYQ6_PANRE</name>
<proteinExistence type="predicted"/>
<dbReference type="AlphaFoldDB" id="A0A7E4VYQ6"/>
<protein>
    <submittedName>
        <fullName evidence="2">DUF223 domain-containing protein</fullName>
    </submittedName>
</protein>